<feature type="transmembrane region" description="Helical" evidence="3">
    <location>
        <begin position="20"/>
        <end position="44"/>
    </location>
</feature>
<dbReference type="PANTHER" id="PTHR12283:SF6">
    <property type="entry name" value="GLUTAMINYL-PEPTIDE CYCLOTRANSFERASE-RELATED"/>
    <property type="match status" value="1"/>
</dbReference>
<sequence>MQPDDTADAEPQRTRGLGFAAVGVVLATMLVVIGGLGYFIVNGFPGGPDAARRFDAQAATTSRDRVPVAKVNRFDGPRAYRLTARQVGYGQRPAGSPALVRLAPVLRSLLPLAVFEPLPDSTAAKPLRNIIGTIPGRRPAIVIGAHYDTLVKPVGFVGANNGAAGSAVVVGIAEAMKRVRRAPGAPELKFVLFDGEEPDSGLPEEQADFYNTGLRGSRAYVAAHPGATRTMLLLDYVGGRNLTLPREASSDKALWKRVRAAATKVGVGSVFPDRSDILIQDDHTPFLRAGVPAVDFIDWSYPGHSLQDGMKLISTKALDAVGETVVEYLRTAR</sequence>
<evidence type="ECO:0000259" key="4">
    <source>
        <dbReference type="Pfam" id="PF04389"/>
    </source>
</evidence>
<keyword evidence="2" id="KW-0012">Acyltransferase</keyword>
<proteinExistence type="predicted"/>
<dbReference type="InterPro" id="IPR007484">
    <property type="entry name" value="Peptidase_M28"/>
</dbReference>
<gene>
    <name evidence="5" type="ORF">DSM112329_03527</name>
</gene>
<name>A0AAU7AYB5_9ACTN</name>
<evidence type="ECO:0000313" key="5">
    <source>
        <dbReference type="EMBL" id="XAY06652.1"/>
    </source>
</evidence>
<keyword evidence="3" id="KW-1133">Transmembrane helix</keyword>
<protein>
    <recommendedName>
        <fullName evidence="4">Peptidase M28 domain-containing protein</fullName>
    </recommendedName>
</protein>
<dbReference type="GO" id="GO:0016603">
    <property type="term" value="F:glutaminyl-peptide cyclotransferase activity"/>
    <property type="evidence" value="ECO:0007669"/>
    <property type="project" value="TreeGrafter"/>
</dbReference>
<organism evidence="5">
    <name type="scientific">Paraconexibacter sp. AEG42_29</name>
    <dbReference type="NCBI Taxonomy" id="2997339"/>
    <lineage>
        <taxon>Bacteria</taxon>
        <taxon>Bacillati</taxon>
        <taxon>Actinomycetota</taxon>
        <taxon>Thermoleophilia</taxon>
        <taxon>Solirubrobacterales</taxon>
        <taxon>Paraconexibacteraceae</taxon>
        <taxon>Paraconexibacter</taxon>
    </lineage>
</organism>
<keyword evidence="1" id="KW-0808">Transferase</keyword>
<accession>A0AAU7AYB5</accession>
<evidence type="ECO:0000256" key="3">
    <source>
        <dbReference type="SAM" id="Phobius"/>
    </source>
</evidence>
<dbReference type="GO" id="GO:0008270">
    <property type="term" value="F:zinc ion binding"/>
    <property type="evidence" value="ECO:0007669"/>
    <property type="project" value="TreeGrafter"/>
</dbReference>
<dbReference type="InterPro" id="IPR040234">
    <property type="entry name" value="QC/QCL"/>
</dbReference>
<dbReference type="PANTHER" id="PTHR12283">
    <property type="entry name" value="GLUTAMINYL-PEPTIDE CYCLOTRANSFERASE"/>
    <property type="match status" value="1"/>
</dbReference>
<keyword evidence="3" id="KW-0812">Transmembrane</keyword>
<dbReference type="Pfam" id="PF04389">
    <property type="entry name" value="Peptidase_M28"/>
    <property type="match status" value="1"/>
</dbReference>
<dbReference type="KEGG" id="parq:DSM112329_03527"/>
<dbReference type="Gene3D" id="3.40.630.10">
    <property type="entry name" value="Zn peptidases"/>
    <property type="match status" value="1"/>
</dbReference>
<dbReference type="SUPFAM" id="SSF53187">
    <property type="entry name" value="Zn-dependent exopeptidases"/>
    <property type="match status" value="1"/>
</dbReference>
<evidence type="ECO:0000256" key="2">
    <source>
        <dbReference type="ARBA" id="ARBA00023315"/>
    </source>
</evidence>
<dbReference type="EMBL" id="CP114014">
    <property type="protein sequence ID" value="XAY06652.1"/>
    <property type="molecule type" value="Genomic_DNA"/>
</dbReference>
<feature type="domain" description="Peptidase M28" evidence="4">
    <location>
        <begin position="129"/>
        <end position="328"/>
    </location>
</feature>
<keyword evidence="3" id="KW-0472">Membrane</keyword>
<reference evidence="5" key="1">
    <citation type="submission" date="2022-12" db="EMBL/GenBank/DDBJ databases">
        <title>Paraconexibacter alkalitolerans sp. nov. and Baekduia alba sp. nov., isolated from soil and emended description of the genera Paraconexibacter (Chun et al., 2020) and Baekduia (An et al., 2020).</title>
        <authorList>
            <person name="Vieira S."/>
            <person name="Huber K.J."/>
            <person name="Geppert A."/>
            <person name="Wolf J."/>
            <person name="Neumann-Schaal M."/>
            <person name="Muesken M."/>
            <person name="Overmann J."/>
        </authorList>
    </citation>
    <scope>NUCLEOTIDE SEQUENCE</scope>
    <source>
        <strain evidence="5">AEG42_29</strain>
    </source>
</reference>
<evidence type="ECO:0000256" key="1">
    <source>
        <dbReference type="ARBA" id="ARBA00022679"/>
    </source>
</evidence>
<dbReference type="AlphaFoldDB" id="A0AAU7AYB5"/>
<dbReference type="RefSeq" id="WP_354697874.1">
    <property type="nucleotide sequence ID" value="NZ_CP114014.1"/>
</dbReference>